<keyword evidence="2" id="KW-1185">Reference proteome</keyword>
<evidence type="ECO:0000313" key="1">
    <source>
        <dbReference type="EMBL" id="AYC30468.1"/>
    </source>
</evidence>
<proteinExistence type="predicted"/>
<gene>
    <name evidence="1" type="ORF">D3873_11725</name>
</gene>
<name>A0A385YXY4_9BACL</name>
<dbReference type="EMBL" id="CP032418">
    <property type="protein sequence ID" value="AYC30468.1"/>
    <property type="molecule type" value="Genomic_DNA"/>
</dbReference>
<dbReference type="Proteomes" id="UP000265725">
    <property type="component" value="Chromosome"/>
</dbReference>
<dbReference type="InterPro" id="IPR018691">
    <property type="entry name" value="DUF2188"/>
</dbReference>
<dbReference type="RefSeq" id="WP_119884185.1">
    <property type="nucleotide sequence ID" value="NZ_CP032418.1"/>
</dbReference>
<dbReference type="AlphaFoldDB" id="A0A385YXY4"/>
<reference evidence="2" key="1">
    <citation type="submission" date="2018-09" db="EMBL/GenBank/DDBJ databases">
        <authorList>
            <person name="Zhu H."/>
        </authorList>
    </citation>
    <scope>NUCLEOTIDE SEQUENCE [LARGE SCALE GENOMIC DNA]</scope>
    <source>
        <strain evidence="2">K2R23-3</strain>
    </source>
</reference>
<dbReference type="OrthoDB" id="8858565at2"/>
<dbReference type="KEGG" id="paek:D3873_11725"/>
<accession>A0A385YXY4</accession>
<dbReference type="Pfam" id="PF09954">
    <property type="entry name" value="DUF2188"/>
    <property type="match status" value="1"/>
</dbReference>
<organism evidence="1 2">
    <name type="scientific">Paenisporosarcina cavernae</name>
    <dbReference type="NCBI Taxonomy" id="2320858"/>
    <lineage>
        <taxon>Bacteria</taxon>
        <taxon>Bacillati</taxon>
        <taxon>Bacillota</taxon>
        <taxon>Bacilli</taxon>
        <taxon>Bacillales</taxon>
        <taxon>Caryophanaceae</taxon>
        <taxon>Paenisporosarcina</taxon>
    </lineage>
</organism>
<protein>
    <submittedName>
        <fullName evidence="1">DUF2188 domain-containing protein</fullName>
    </submittedName>
</protein>
<evidence type="ECO:0000313" key="2">
    <source>
        <dbReference type="Proteomes" id="UP000265725"/>
    </source>
</evidence>
<sequence length="122" mass="14100">MPWSKNDYPDSMNNLSKETRDKAIEIANALLRDGMEDGRAIAIATDKAREYVTGKKEQDVYEVKFEDDKWKLMRENGSKAIHSADTKDALLEEAKPYVNEKDAILNVYDQDGKLQDHLYDWD</sequence>